<dbReference type="SUPFAM" id="SSF51905">
    <property type="entry name" value="FAD/NAD(P)-binding domain"/>
    <property type="match status" value="1"/>
</dbReference>
<dbReference type="AlphaFoldDB" id="A0A9X9F3S9"/>
<organism evidence="1 2">
    <name type="scientific">Bacillus cereus</name>
    <dbReference type="NCBI Taxonomy" id="1396"/>
    <lineage>
        <taxon>Bacteria</taxon>
        <taxon>Bacillati</taxon>
        <taxon>Bacillota</taxon>
        <taxon>Bacilli</taxon>
        <taxon>Bacillales</taxon>
        <taxon>Bacillaceae</taxon>
        <taxon>Bacillus</taxon>
        <taxon>Bacillus cereus group</taxon>
    </lineage>
</organism>
<evidence type="ECO:0000313" key="1">
    <source>
        <dbReference type="EMBL" id="TKI94248.1"/>
    </source>
</evidence>
<accession>A0A9X9F3S9</accession>
<sequence length="96" mass="10648">HTLTFTVDGEALTIKNDFVFAMTGYHPDHSFLTKMGVQIDEETGRPIYTEDRMETNAENIFIAGVIAAGNNANEIFIENGRFHGDAIAQTIASREK</sequence>
<protein>
    <recommendedName>
        <fullName evidence="3">Thioredoxin reductase</fullName>
    </recommendedName>
</protein>
<evidence type="ECO:0008006" key="3">
    <source>
        <dbReference type="Google" id="ProtNLM"/>
    </source>
</evidence>
<dbReference type="Pfam" id="PF13738">
    <property type="entry name" value="Pyr_redox_3"/>
    <property type="match status" value="1"/>
</dbReference>
<feature type="non-terminal residue" evidence="1">
    <location>
        <position position="1"/>
    </location>
</feature>
<evidence type="ECO:0000313" key="2">
    <source>
        <dbReference type="Proteomes" id="UP000308444"/>
    </source>
</evidence>
<dbReference type="Gene3D" id="3.50.50.60">
    <property type="entry name" value="FAD/NAD(P)-binding domain"/>
    <property type="match status" value="1"/>
</dbReference>
<proteinExistence type="predicted"/>
<dbReference type="InterPro" id="IPR036188">
    <property type="entry name" value="FAD/NAD-bd_sf"/>
</dbReference>
<reference evidence="1 2" key="1">
    <citation type="journal article" date="2019" name="Environ. Microbiol.">
        <title>An active ?-lactamase is a part of an orchestrated cell wall stress resistance network of Bacillus subtilis and related rhizosphere species.</title>
        <authorList>
            <person name="Bucher T."/>
            <person name="Keren-Paz A."/>
            <person name="Hausser J."/>
            <person name="Olender T."/>
            <person name="Cytryn E."/>
            <person name="Kolodkin-Gal I."/>
        </authorList>
    </citation>
    <scope>NUCLEOTIDE SEQUENCE [LARGE SCALE GENOMIC DNA]</scope>
    <source>
        <strain evidence="1 2">I32</strain>
    </source>
</reference>
<gene>
    <name evidence="1" type="ORF">FC695_28910</name>
</gene>
<comment type="caution">
    <text evidence="1">The sequence shown here is derived from an EMBL/GenBank/DDBJ whole genome shotgun (WGS) entry which is preliminary data.</text>
</comment>
<dbReference type="Proteomes" id="UP000308444">
    <property type="component" value="Unassembled WGS sequence"/>
</dbReference>
<dbReference type="EMBL" id="SZOH01002569">
    <property type="protein sequence ID" value="TKI94248.1"/>
    <property type="molecule type" value="Genomic_DNA"/>
</dbReference>
<name>A0A9X9F3S9_BACCE</name>